<organism evidence="8 9">
    <name type="scientific">Neocallimastix californiae</name>
    <dbReference type="NCBI Taxonomy" id="1754190"/>
    <lineage>
        <taxon>Eukaryota</taxon>
        <taxon>Fungi</taxon>
        <taxon>Fungi incertae sedis</taxon>
        <taxon>Chytridiomycota</taxon>
        <taxon>Chytridiomycota incertae sedis</taxon>
        <taxon>Neocallimastigomycetes</taxon>
        <taxon>Neocallimastigales</taxon>
        <taxon>Neocallimastigaceae</taxon>
        <taxon>Neocallimastix</taxon>
    </lineage>
</organism>
<evidence type="ECO:0000313" key="8">
    <source>
        <dbReference type="EMBL" id="ORY21996.1"/>
    </source>
</evidence>
<comment type="similarity">
    <text evidence="2">Belongs to the ADIPOR family.</text>
</comment>
<feature type="transmembrane region" description="Helical" evidence="7">
    <location>
        <begin position="143"/>
        <end position="165"/>
    </location>
</feature>
<evidence type="ECO:0000256" key="5">
    <source>
        <dbReference type="ARBA" id="ARBA00023136"/>
    </source>
</evidence>
<feature type="transmembrane region" description="Helical" evidence="7">
    <location>
        <begin position="303"/>
        <end position="322"/>
    </location>
</feature>
<dbReference type="GO" id="GO:0016020">
    <property type="term" value="C:membrane"/>
    <property type="evidence" value="ECO:0007669"/>
    <property type="project" value="UniProtKB-SubCell"/>
</dbReference>
<evidence type="ECO:0000256" key="1">
    <source>
        <dbReference type="ARBA" id="ARBA00004141"/>
    </source>
</evidence>
<name>A0A1Y2AHL9_9FUNG</name>
<feature type="transmembrane region" description="Helical" evidence="7">
    <location>
        <begin position="177"/>
        <end position="199"/>
    </location>
</feature>
<protein>
    <submittedName>
        <fullName evidence="8">HlyIII-domain-containing protein</fullName>
    </submittedName>
</protein>
<dbReference type="PANTHER" id="PTHR20855">
    <property type="entry name" value="ADIPOR/PROGESTIN RECEPTOR-RELATED"/>
    <property type="match status" value="1"/>
</dbReference>
<reference evidence="8 9" key="1">
    <citation type="submission" date="2016-08" db="EMBL/GenBank/DDBJ databases">
        <title>A Parts List for Fungal Cellulosomes Revealed by Comparative Genomics.</title>
        <authorList>
            <consortium name="DOE Joint Genome Institute"/>
            <person name="Haitjema C.H."/>
            <person name="Gilmore S.P."/>
            <person name="Henske J.K."/>
            <person name="Solomon K.V."/>
            <person name="De Groot R."/>
            <person name="Kuo A."/>
            <person name="Mondo S.J."/>
            <person name="Salamov A.A."/>
            <person name="Labutti K."/>
            <person name="Zhao Z."/>
            <person name="Chiniquy J."/>
            <person name="Barry K."/>
            <person name="Brewer H.M."/>
            <person name="Purvine S.O."/>
            <person name="Wright A.T."/>
            <person name="Boxma B."/>
            <person name="Van Alen T."/>
            <person name="Hackstein J.H."/>
            <person name="Baker S.E."/>
            <person name="Grigoriev I.V."/>
            <person name="O'Malley M.A."/>
        </authorList>
    </citation>
    <scope>NUCLEOTIDE SEQUENCE [LARGE SCALE GENOMIC DNA]</scope>
    <source>
        <strain evidence="8 9">G1</strain>
    </source>
</reference>
<dbReference type="InterPro" id="IPR004254">
    <property type="entry name" value="AdipoR/HlyIII-related"/>
</dbReference>
<keyword evidence="6" id="KW-0479">Metal-binding</keyword>
<dbReference type="GO" id="GO:0046872">
    <property type="term" value="F:metal ion binding"/>
    <property type="evidence" value="ECO:0007669"/>
    <property type="project" value="UniProtKB-KW"/>
</dbReference>
<keyword evidence="4 7" id="KW-1133">Transmembrane helix</keyword>
<dbReference type="Pfam" id="PF03006">
    <property type="entry name" value="HlyIII"/>
    <property type="match status" value="1"/>
</dbReference>
<dbReference type="OrthoDB" id="529367at2759"/>
<feature type="binding site" evidence="6">
    <location>
        <position position="197"/>
    </location>
    <ligand>
        <name>Zn(2+)</name>
        <dbReference type="ChEBI" id="CHEBI:29105"/>
    </ligand>
</feature>
<feature type="transmembrane region" description="Helical" evidence="7">
    <location>
        <begin position="244"/>
        <end position="262"/>
    </location>
</feature>
<dbReference type="EMBL" id="MCOG01000254">
    <property type="protein sequence ID" value="ORY21996.1"/>
    <property type="molecule type" value="Genomic_DNA"/>
</dbReference>
<comment type="subcellular location">
    <subcellularLocation>
        <location evidence="1">Membrane</location>
        <topology evidence="1">Multi-pass membrane protein</topology>
    </subcellularLocation>
</comment>
<feature type="transmembrane region" description="Helical" evidence="7">
    <location>
        <begin position="274"/>
        <end position="291"/>
    </location>
</feature>
<dbReference type="PANTHER" id="PTHR20855:SF52">
    <property type="entry name" value="ADIPONECTIN RECEPTOR PROTEIN"/>
    <property type="match status" value="1"/>
</dbReference>
<keyword evidence="5 7" id="KW-0472">Membrane</keyword>
<gene>
    <name evidence="8" type="ORF">LY90DRAFT_431261</name>
</gene>
<evidence type="ECO:0000256" key="6">
    <source>
        <dbReference type="PIRSR" id="PIRSR604254-1"/>
    </source>
</evidence>
<sequence>MKHSLSFLSLERNSRELNNGIRKLRKTLTNSYISENGSSDSLFSGYASSDSICSSAYSINDSSFSVCDSCDSICESVVDLLEKKETKKYTEVENGHLKLITYNQCPKWLADNPYIISKYRPPCYSYMSCYKSLFYIHNETGNVYTHLVGAVFFTVFYLCTVYLYVPELKKVEFLEKVSIVMSVIGGLTCMCFSWHFHLFSAHSLKVNRNWLTCDFIGIVSLIYTTGLPLSYYSFYCYPEFRAKYMAVSAIIGAFLSILNPIFSRDEYRLIRSTLFLFLSISELIPVGYGLIKYNRDILFNYLSFNWYAAGALLYLIGLILYAKRIPEIYYPGLFDLVGHSHQLFHSLILVASISFYVGIMKSANAFNSDPDVCTKLY</sequence>
<evidence type="ECO:0000256" key="2">
    <source>
        <dbReference type="ARBA" id="ARBA00007018"/>
    </source>
</evidence>
<dbReference type="GO" id="GO:0038023">
    <property type="term" value="F:signaling receptor activity"/>
    <property type="evidence" value="ECO:0007669"/>
    <property type="project" value="TreeGrafter"/>
</dbReference>
<dbReference type="Proteomes" id="UP000193920">
    <property type="component" value="Unassembled WGS sequence"/>
</dbReference>
<keyword evidence="6" id="KW-0862">Zinc</keyword>
<feature type="transmembrane region" description="Helical" evidence="7">
    <location>
        <begin position="211"/>
        <end position="232"/>
    </location>
</feature>
<feature type="binding site" evidence="6">
    <location>
        <position position="345"/>
    </location>
    <ligand>
        <name>Zn(2+)</name>
        <dbReference type="ChEBI" id="CHEBI:29105"/>
    </ligand>
</feature>
<proteinExistence type="inferred from homology"/>
<feature type="binding site" evidence="6">
    <location>
        <position position="341"/>
    </location>
    <ligand>
        <name>Zn(2+)</name>
        <dbReference type="ChEBI" id="CHEBI:29105"/>
    </ligand>
</feature>
<keyword evidence="9" id="KW-1185">Reference proteome</keyword>
<evidence type="ECO:0000313" key="9">
    <source>
        <dbReference type="Proteomes" id="UP000193920"/>
    </source>
</evidence>
<evidence type="ECO:0000256" key="7">
    <source>
        <dbReference type="SAM" id="Phobius"/>
    </source>
</evidence>
<comment type="caution">
    <text evidence="8">The sequence shown here is derived from an EMBL/GenBank/DDBJ whole genome shotgun (WGS) entry which is preliminary data.</text>
</comment>
<dbReference type="AlphaFoldDB" id="A0A1Y2AHL9"/>
<keyword evidence="3 7" id="KW-0812">Transmembrane</keyword>
<dbReference type="STRING" id="1754190.A0A1Y2AHL9"/>
<accession>A0A1Y2AHL9</accession>
<feature type="transmembrane region" description="Helical" evidence="7">
    <location>
        <begin position="343"/>
        <end position="360"/>
    </location>
</feature>
<evidence type="ECO:0000256" key="4">
    <source>
        <dbReference type="ARBA" id="ARBA00022989"/>
    </source>
</evidence>
<evidence type="ECO:0000256" key="3">
    <source>
        <dbReference type="ARBA" id="ARBA00022692"/>
    </source>
</evidence>